<accession>A0A6G1E9B2</accession>
<keyword evidence="2" id="KW-1185">Reference proteome</keyword>
<organism evidence="1 2">
    <name type="scientific">Oryza meyeriana var. granulata</name>
    <dbReference type="NCBI Taxonomy" id="110450"/>
    <lineage>
        <taxon>Eukaryota</taxon>
        <taxon>Viridiplantae</taxon>
        <taxon>Streptophyta</taxon>
        <taxon>Embryophyta</taxon>
        <taxon>Tracheophyta</taxon>
        <taxon>Spermatophyta</taxon>
        <taxon>Magnoliopsida</taxon>
        <taxon>Liliopsida</taxon>
        <taxon>Poales</taxon>
        <taxon>Poaceae</taxon>
        <taxon>BOP clade</taxon>
        <taxon>Oryzoideae</taxon>
        <taxon>Oryzeae</taxon>
        <taxon>Oryzinae</taxon>
        <taxon>Oryza</taxon>
        <taxon>Oryza meyeriana</taxon>
    </lineage>
</organism>
<reference evidence="1 2" key="1">
    <citation type="submission" date="2019-11" db="EMBL/GenBank/DDBJ databases">
        <title>Whole genome sequence of Oryza granulata.</title>
        <authorList>
            <person name="Li W."/>
        </authorList>
    </citation>
    <scope>NUCLEOTIDE SEQUENCE [LARGE SCALE GENOMIC DNA]</scope>
    <source>
        <strain evidence="2">cv. Menghai</strain>
        <tissue evidence="1">Leaf</tissue>
    </source>
</reference>
<name>A0A6G1E9B2_9ORYZ</name>
<dbReference type="Proteomes" id="UP000479710">
    <property type="component" value="Unassembled WGS sequence"/>
</dbReference>
<sequence length="64" mass="7016">MSMNEHGTREDEAARCCVRESWCGCGALARGRVHDATQGSVAVVSWVVRAARRVGAWHDRTCLS</sequence>
<evidence type="ECO:0000313" key="1">
    <source>
        <dbReference type="EMBL" id="KAF0921166.1"/>
    </source>
</evidence>
<protein>
    <submittedName>
        <fullName evidence="1">Uncharacterized protein</fullName>
    </submittedName>
</protein>
<gene>
    <name evidence="1" type="ORF">E2562_039118</name>
</gene>
<evidence type="ECO:0000313" key="2">
    <source>
        <dbReference type="Proteomes" id="UP000479710"/>
    </source>
</evidence>
<dbReference type="EMBL" id="SPHZ02000005">
    <property type="protein sequence ID" value="KAF0921166.1"/>
    <property type="molecule type" value="Genomic_DNA"/>
</dbReference>
<comment type="caution">
    <text evidence="1">The sequence shown here is derived from an EMBL/GenBank/DDBJ whole genome shotgun (WGS) entry which is preliminary data.</text>
</comment>
<dbReference type="AlphaFoldDB" id="A0A6G1E9B2"/>
<proteinExistence type="predicted"/>